<organism evidence="2 3">
    <name type="scientific">Pelagibacter ubique (strain HTCC1002)</name>
    <dbReference type="NCBI Taxonomy" id="314261"/>
    <lineage>
        <taxon>Bacteria</taxon>
        <taxon>Pseudomonadati</taxon>
        <taxon>Pseudomonadota</taxon>
        <taxon>Alphaproteobacteria</taxon>
        <taxon>Candidatus Pelagibacterales</taxon>
        <taxon>Candidatus Pelagibacteraceae</taxon>
        <taxon>Candidatus Pelagibacter</taxon>
    </lineage>
</organism>
<gene>
    <name evidence="2" type="ORF">PU1002_06286</name>
</gene>
<accession>Q1V0C0</accession>
<name>Q1V0C0_PELU1</name>
<dbReference type="EMBL" id="AAPV01000001">
    <property type="protein sequence ID" value="EAS85308.1"/>
    <property type="molecule type" value="Genomic_DNA"/>
</dbReference>
<evidence type="ECO:0000313" key="3">
    <source>
        <dbReference type="Proteomes" id="UP000005306"/>
    </source>
</evidence>
<sequence>MKQIVKNFNNLIKKTIFKLKKKTNNKFHVSTFNKYIITAISILFAYIFYLLIPLLYDKNWVQNKIVSKLSSEFNINLTNSFDISYRILPKPHYLIRDSKTSLAEIKTLNVLISQNNFFNKDSIRINEVFIEEANFSLLSNDLKPLYKDSENKFSKKKIKINDSNVFFKNNLNEVISIIKISNAFLFFDEKNLFNLFDLKGEIFNIPFELNYQNTINSQKNIKIKASDIKLKIIDKFFKKDEDLNSGMNNISILNSSINTKYSIKDQIVIFQSDGSKTLNSKINYNGQLAINPFDLNLKIDLYNYKISNLFTPNSIINEFIKSGLLFNENISVHTLVNIKSTKKDKIFNEAKLKLKILNGKISFDKSIFINNNIGLIEVSNSDLFLENDKLILSANLSIDIKDPDRLYSFLSTNKRLRKDIKNIKLNIIYDFLGNEITFKNIKIDDNKVSDQFYNIAEGFNDNSSNNLTKSRRLLNELIGLYEG</sequence>
<keyword evidence="1" id="KW-1133">Transmembrane helix</keyword>
<evidence type="ECO:0000256" key="1">
    <source>
        <dbReference type="SAM" id="Phobius"/>
    </source>
</evidence>
<evidence type="ECO:0008006" key="4">
    <source>
        <dbReference type="Google" id="ProtNLM"/>
    </source>
</evidence>
<dbReference type="AlphaFoldDB" id="Q1V0C0"/>
<dbReference type="Proteomes" id="UP000005306">
    <property type="component" value="Unassembled WGS sequence"/>
</dbReference>
<dbReference type="HOGENOM" id="CLU_564809_0_0_5"/>
<feature type="transmembrane region" description="Helical" evidence="1">
    <location>
        <begin position="35"/>
        <end position="56"/>
    </location>
</feature>
<comment type="caution">
    <text evidence="2">The sequence shown here is derived from an EMBL/GenBank/DDBJ whole genome shotgun (WGS) entry which is preliminary data.</text>
</comment>
<keyword evidence="1" id="KW-0472">Membrane</keyword>
<proteinExistence type="predicted"/>
<protein>
    <recommendedName>
        <fullName evidence="4">AsmA-like C-terminal domain-containing protein</fullName>
    </recommendedName>
</protein>
<dbReference type="RefSeq" id="WP_006997895.1">
    <property type="nucleotide sequence ID" value="NZ_CH724130.1"/>
</dbReference>
<evidence type="ECO:0000313" key="2">
    <source>
        <dbReference type="EMBL" id="EAS85308.1"/>
    </source>
</evidence>
<reference evidence="2 3" key="1">
    <citation type="submission" date="2006-04" db="EMBL/GenBank/DDBJ databases">
        <authorList>
            <person name="Giovannoni S.J."/>
            <person name="Cho J.-C."/>
            <person name="Ferriera S."/>
            <person name="Johnson J."/>
            <person name="Kravitz S."/>
            <person name="Halpern A."/>
            <person name="Remington K."/>
            <person name="Beeson K."/>
            <person name="Tran B."/>
            <person name="Rogers Y.-H."/>
            <person name="Friedman R."/>
            <person name="Venter J.C."/>
        </authorList>
    </citation>
    <scope>NUCLEOTIDE SEQUENCE [LARGE SCALE GENOMIC DNA]</scope>
    <source>
        <strain evidence="2 3">HTCC1002</strain>
    </source>
</reference>
<keyword evidence="1" id="KW-0812">Transmembrane</keyword>